<dbReference type="PROSITE" id="PS00107">
    <property type="entry name" value="PROTEIN_KINASE_ATP"/>
    <property type="match status" value="1"/>
</dbReference>
<dbReference type="CDD" id="cd14014">
    <property type="entry name" value="STKc_PknB_like"/>
    <property type="match status" value="1"/>
</dbReference>
<dbReference type="SMART" id="SM00220">
    <property type="entry name" value="S_TKc"/>
    <property type="match status" value="1"/>
</dbReference>
<dbReference type="Pfam" id="PF13432">
    <property type="entry name" value="TPR_16"/>
    <property type="match status" value="2"/>
</dbReference>
<feature type="binding site" evidence="5">
    <location>
        <position position="44"/>
    </location>
    <ligand>
        <name>ATP</name>
        <dbReference type="ChEBI" id="CHEBI:30616"/>
    </ligand>
</feature>
<dbReference type="Pfam" id="PF00069">
    <property type="entry name" value="Pkinase"/>
    <property type="match status" value="1"/>
</dbReference>
<dbReference type="InterPro" id="IPR011009">
    <property type="entry name" value="Kinase-like_dom_sf"/>
</dbReference>
<evidence type="ECO:0000256" key="5">
    <source>
        <dbReference type="PROSITE-ProRule" id="PRU10141"/>
    </source>
</evidence>
<dbReference type="PROSITE" id="PS50011">
    <property type="entry name" value="PROTEIN_KINASE_DOM"/>
    <property type="match status" value="1"/>
</dbReference>
<name>A0ABU2MSW5_9ACTN</name>
<evidence type="ECO:0000256" key="2">
    <source>
        <dbReference type="ARBA" id="ARBA00022741"/>
    </source>
</evidence>
<reference evidence="9" key="1">
    <citation type="submission" date="2023-07" db="EMBL/GenBank/DDBJ databases">
        <title>30 novel species of actinomycetes from the DSMZ collection.</title>
        <authorList>
            <person name="Nouioui I."/>
        </authorList>
    </citation>
    <scope>NUCLEOTIDE SEQUENCE [LARGE SCALE GENOMIC DNA]</scope>
    <source>
        <strain evidence="9">DSM 44938</strain>
    </source>
</reference>
<dbReference type="SMART" id="SM00028">
    <property type="entry name" value="TPR"/>
    <property type="match status" value="3"/>
</dbReference>
<dbReference type="SUPFAM" id="SSF48452">
    <property type="entry name" value="TPR-like"/>
    <property type="match status" value="1"/>
</dbReference>
<dbReference type="EMBL" id="JAVREL010000010">
    <property type="protein sequence ID" value="MDT0344487.1"/>
    <property type="molecule type" value="Genomic_DNA"/>
</dbReference>
<dbReference type="InterPro" id="IPR003107">
    <property type="entry name" value="HAT"/>
</dbReference>
<proteinExistence type="predicted"/>
<feature type="domain" description="Protein kinase" evidence="7">
    <location>
        <begin position="15"/>
        <end position="275"/>
    </location>
</feature>
<dbReference type="InterPro" id="IPR019734">
    <property type="entry name" value="TPR_rpt"/>
</dbReference>
<sequence length="490" mass="51958">MEDLLAGDPREVGPYRLLKRLGGGGMGQVFLGRSRRGARLVAVKVVRPELAGDADFRRRFVREVEAARQVGGFYTAHVVDADPEADPPWLAAAYIPGPSLQQAVARHGPLPERALGPLAAGLAEGLAAVHDCQMVHRDLKPGNVLLAADGPRLIDFGIARAAEDTQLTRAGTAIGTPGFMAPEHLLGNDAGPESDVFALGAVLSYAATGRLPFGTGPAHAVNYRVVHEEPDLSGLPAPLAELVGDCLAKDAPRRPTVVEILDRVPAPDDTGISWLPSTVTTMIDERTVAPPESPPPSSASGGADDHTRSLPHHVDALIGLANVEGEGNPAEARRLFQQAIEAGGTPEQTAGALISLGWLEKQAGNLDEARGLYQRIIEIGNAWQQAKALLCWGVLEKDDAGDVEKVRGLYQRAAESGQWGIAPDAWGNLGRVEREAGNVDAARGLFQRATEAPGPPEQIAGLLMTWADMELGAGNRERARQLYKQVLDVT</sequence>
<dbReference type="SUPFAM" id="SSF56112">
    <property type="entry name" value="Protein kinase-like (PK-like)"/>
    <property type="match status" value="1"/>
</dbReference>
<evidence type="ECO:0000256" key="4">
    <source>
        <dbReference type="ARBA" id="ARBA00022840"/>
    </source>
</evidence>
<comment type="caution">
    <text evidence="8">The sequence shown here is derived from an EMBL/GenBank/DDBJ whole genome shotgun (WGS) entry which is preliminary data.</text>
</comment>
<dbReference type="InterPro" id="IPR000719">
    <property type="entry name" value="Prot_kinase_dom"/>
</dbReference>
<dbReference type="RefSeq" id="WP_311705621.1">
    <property type="nucleotide sequence ID" value="NZ_JAVREL010000010.1"/>
</dbReference>
<dbReference type="Proteomes" id="UP001183246">
    <property type="component" value="Unassembled WGS sequence"/>
</dbReference>
<protein>
    <submittedName>
        <fullName evidence="8">Serine/threonine-protein kinase</fullName>
        <ecNumber evidence="8">2.7.11.1</ecNumber>
    </submittedName>
</protein>
<dbReference type="InterPro" id="IPR011990">
    <property type="entry name" value="TPR-like_helical_dom_sf"/>
</dbReference>
<dbReference type="SMART" id="SM00386">
    <property type="entry name" value="HAT"/>
    <property type="match status" value="3"/>
</dbReference>
<keyword evidence="3 8" id="KW-0418">Kinase</keyword>
<evidence type="ECO:0000313" key="8">
    <source>
        <dbReference type="EMBL" id="MDT0344487.1"/>
    </source>
</evidence>
<dbReference type="Gene3D" id="1.25.40.10">
    <property type="entry name" value="Tetratricopeptide repeat domain"/>
    <property type="match status" value="1"/>
</dbReference>
<dbReference type="InterPro" id="IPR008271">
    <property type="entry name" value="Ser/Thr_kinase_AS"/>
</dbReference>
<dbReference type="PANTHER" id="PTHR43289">
    <property type="entry name" value="MITOGEN-ACTIVATED PROTEIN KINASE KINASE KINASE 20-RELATED"/>
    <property type="match status" value="1"/>
</dbReference>
<keyword evidence="1 8" id="KW-0808">Transferase</keyword>
<organism evidence="8 9">
    <name type="scientific">Streptomyces litchfieldiae</name>
    <dbReference type="NCBI Taxonomy" id="3075543"/>
    <lineage>
        <taxon>Bacteria</taxon>
        <taxon>Bacillati</taxon>
        <taxon>Actinomycetota</taxon>
        <taxon>Actinomycetes</taxon>
        <taxon>Kitasatosporales</taxon>
        <taxon>Streptomycetaceae</taxon>
        <taxon>Streptomyces</taxon>
    </lineage>
</organism>
<keyword evidence="4 5" id="KW-0067">ATP-binding</keyword>
<keyword evidence="9" id="KW-1185">Reference proteome</keyword>
<dbReference type="InterPro" id="IPR017441">
    <property type="entry name" value="Protein_kinase_ATP_BS"/>
</dbReference>
<feature type="region of interest" description="Disordered" evidence="6">
    <location>
        <begin position="287"/>
        <end position="309"/>
    </location>
</feature>
<evidence type="ECO:0000313" key="9">
    <source>
        <dbReference type="Proteomes" id="UP001183246"/>
    </source>
</evidence>
<evidence type="ECO:0000259" key="7">
    <source>
        <dbReference type="PROSITE" id="PS50011"/>
    </source>
</evidence>
<evidence type="ECO:0000256" key="1">
    <source>
        <dbReference type="ARBA" id="ARBA00022679"/>
    </source>
</evidence>
<dbReference type="PANTHER" id="PTHR43289:SF34">
    <property type="entry name" value="SERINE_THREONINE-PROTEIN KINASE YBDM-RELATED"/>
    <property type="match status" value="1"/>
</dbReference>
<evidence type="ECO:0000256" key="6">
    <source>
        <dbReference type="SAM" id="MobiDB-lite"/>
    </source>
</evidence>
<keyword evidence="2 5" id="KW-0547">Nucleotide-binding</keyword>
<dbReference type="GO" id="GO:0004674">
    <property type="term" value="F:protein serine/threonine kinase activity"/>
    <property type="evidence" value="ECO:0007669"/>
    <property type="project" value="UniProtKB-EC"/>
</dbReference>
<dbReference type="PROSITE" id="PS00108">
    <property type="entry name" value="PROTEIN_KINASE_ST"/>
    <property type="match status" value="1"/>
</dbReference>
<dbReference type="EC" id="2.7.11.1" evidence="8"/>
<accession>A0ABU2MSW5</accession>
<evidence type="ECO:0000256" key="3">
    <source>
        <dbReference type="ARBA" id="ARBA00022777"/>
    </source>
</evidence>
<dbReference type="Gene3D" id="3.30.200.20">
    <property type="entry name" value="Phosphorylase Kinase, domain 1"/>
    <property type="match status" value="1"/>
</dbReference>
<dbReference type="Gene3D" id="1.10.510.10">
    <property type="entry name" value="Transferase(Phosphotransferase) domain 1"/>
    <property type="match status" value="1"/>
</dbReference>
<gene>
    <name evidence="8" type="ORF">RM590_17980</name>
</gene>